<organism evidence="1 2">
    <name type="scientific">Zizania palustris</name>
    <name type="common">Northern wild rice</name>
    <dbReference type="NCBI Taxonomy" id="103762"/>
    <lineage>
        <taxon>Eukaryota</taxon>
        <taxon>Viridiplantae</taxon>
        <taxon>Streptophyta</taxon>
        <taxon>Embryophyta</taxon>
        <taxon>Tracheophyta</taxon>
        <taxon>Spermatophyta</taxon>
        <taxon>Magnoliopsida</taxon>
        <taxon>Liliopsida</taxon>
        <taxon>Poales</taxon>
        <taxon>Poaceae</taxon>
        <taxon>BOP clade</taxon>
        <taxon>Oryzoideae</taxon>
        <taxon>Oryzeae</taxon>
        <taxon>Zizaniinae</taxon>
        <taxon>Zizania</taxon>
    </lineage>
</organism>
<accession>A0A8J5T3R6</accession>
<reference evidence="1" key="2">
    <citation type="submission" date="2021-02" db="EMBL/GenBank/DDBJ databases">
        <authorList>
            <person name="Kimball J.A."/>
            <person name="Haas M.W."/>
            <person name="Macchietto M."/>
            <person name="Kono T."/>
            <person name="Duquette J."/>
            <person name="Shao M."/>
        </authorList>
    </citation>
    <scope>NUCLEOTIDE SEQUENCE</scope>
    <source>
        <tissue evidence="1">Fresh leaf tissue</tissue>
    </source>
</reference>
<gene>
    <name evidence="1" type="ORF">GUJ93_ZPchr0006g45542</name>
</gene>
<sequence length="84" mass="9325">MEDWNNFPLVAGVETGNFSFSLPRVEKENPSLCSLPSSRSTPPFLQAPIHPQTLVPPARRFSASPACSISFPRILSDPLWNDEQ</sequence>
<proteinExistence type="predicted"/>
<comment type="caution">
    <text evidence="1">The sequence shown here is derived from an EMBL/GenBank/DDBJ whole genome shotgun (WGS) entry which is preliminary data.</text>
</comment>
<evidence type="ECO:0000313" key="2">
    <source>
        <dbReference type="Proteomes" id="UP000729402"/>
    </source>
</evidence>
<evidence type="ECO:0000313" key="1">
    <source>
        <dbReference type="EMBL" id="KAG8073073.1"/>
    </source>
</evidence>
<dbReference type="Proteomes" id="UP000729402">
    <property type="component" value="Unassembled WGS sequence"/>
</dbReference>
<protein>
    <submittedName>
        <fullName evidence="1">Uncharacterized protein</fullName>
    </submittedName>
</protein>
<keyword evidence="2" id="KW-1185">Reference proteome</keyword>
<reference evidence="1" key="1">
    <citation type="journal article" date="2021" name="bioRxiv">
        <title>Whole Genome Assembly and Annotation of Northern Wild Rice, Zizania palustris L., Supports a Whole Genome Duplication in the Zizania Genus.</title>
        <authorList>
            <person name="Haas M."/>
            <person name="Kono T."/>
            <person name="Macchietto M."/>
            <person name="Millas R."/>
            <person name="McGilp L."/>
            <person name="Shao M."/>
            <person name="Duquette J."/>
            <person name="Hirsch C.N."/>
            <person name="Kimball J."/>
        </authorList>
    </citation>
    <scope>NUCLEOTIDE SEQUENCE</scope>
    <source>
        <tissue evidence="1">Fresh leaf tissue</tissue>
    </source>
</reference>
<name>A0A8J5T3R6_ZIZPA</name>
<dbReference type="AlphaFoldDB" id="A0A8J5T3R6"/>
<dbReference type="EMBL" id="JAAALK010000283">
    <property type="protein sequence ID" value="KAG8073073.1"/>
    <property type="molecule type" value="Genomic_DNA"/>
</dbReference>